<dbReference type="Proteomes" id="UP001258181">
    <property type="component" value="Unassembled WGS sequence"/>
</dbReference>
<keyword evidence="1" id="KW-0812">Transmembrane</keyword>
<sequence length="109" mass="12551">MFQNSKGYLLIECMMGLVIFTAVSAMSIHFVYDIYKESKTTRQLLYAVNEADFAAANYGFNKTLENKEWDQLGTTYLLKYQKGVSDEYEICIIFRGENGKEYKTCAAHL</sequence>
<keyword evidence="1" id="KW-0472">Membrane</keyword>
<feature type="transmembrane region" description="Helical" evidence="1">
    <location>
        <begin position="7"/>
        <end position="32"/>
    </location>
</feature>
<name>A0ABU1TZS8_9BACL</name>
<dbReference type="RefSeq" id="WP_310258003.1">
    <property type="nucleotide sequence ID" value="NZ_JAVDWA010000002.1"/>
</dbReference>
<organism evidence="2 3">
    <name type="scientific">Fictibacillus barbaricus</name>
    <dbReference type="NCBI Taxonomy" id="182136"/>
    <lineage>
        <taxon>Bacteria</taxon>
        <taxon>Bacillati</taxon>
        <taxon>Bacillota</taxon>
        <taxon>Bacilli</taxon>
        <taxon>Bacillales</taxon>
        <taxon>Fictibacillaceae</taxon>
        <taxon>Fictibacillus</taxon>
    </lineage>
</organism>
<proteinExistence type="predicted"/>
<evidence type="ECO:0000313" key="3">
    <source>
        <dbReference type="Proteomes" id="UP001258181"/>
    </source>
</evidence>
<reference evidence="2 3" key="1">
    <citation type="submission" date="2023-07" db="EMBL/GenBank/DDBJ databases">
        <title>Sorghum-associated microbial communities from plants grown in Nebraska, USA.</title>
        <authorList>
            <person name="Schachtman D."/>
        </authorList>
    </citation>
    <scope>NUCLEOTIDE SEQUENCE [LARGE SCALE GENOMIC DNA]</scope>
    <source>
        <strain evidence="2 3">BE211</strain>
    </source>
</reference>
<accession>A0ABU1TZS8</accession>
<evidence type="ECO:0000313" key="2">
    <source>
        <dbReference type="EMBL" id="MDR7072715.1"/>
    </source>
</evidence>
<protein>
    <recommendedName>
        <fullName evidence="4">Type II secretion system protein</fullName>
    </recommendedName>
</protein>
<dbReference type="EMBL" id="JAVDWA010000002">
    <property type="protein sequence ID" value="MDR7072715.1"/>
    <property type="molecule type" value="Genomic_DNA"/>
</dbReference>
<comment type="caution">
    <text evidence="2">The sequence shown here is derived from an EMBL/GenBank/DDBJ whole genome shotgun (WGS) entry which is preliminary data.</text>
</comment>
<gene>
    <name evidence="2" type="ORF">J2X07_001692</name>
</gene>
<evidence type="ECO:0008006" key="4">
    <source>
        <dbReference type="Google" id="ProtNLM"/>
    </source>
</evidence>
<keyword evidence="1" id="KW-1133">Transmembrane helix</keyword>
<evidence type="ECO:0000256" key="1">
    <source>
        <dbReference type="SAM" id="Phobius"/>
    </source>
</evidence>
<keyword evidence="3" id="KW-1185">Reference proteome</keyword>